<evidence type="ECO:0000256" key="1">
    <source>
        <dbReference type="ARBA" id="ARBA00023015"/>
    </source>
</evidence>
<dbReference type="InterPro" id="IPR036388">
    <property type="entry name" value="WH-like_DNA-bd_sf"/>
</dbReference>
<dbReference type="SMART" id="SM00895">
    <property type="entry name" value="FCD"/>
    <property type="match status" value="1"/>
</dbReference>
<dbReference type="Pfam" id="PF00392">
    <property type="entry name" value="GntR"/>
    <property type="match status" value="1"/>
</dbReference>
<dbReference type="EMBL" id="FMZC01000015">
    <property type="protein sequence ID" value="SDE32915.1"/>
    <property type="molecule type" value="Genomic_DNA"/>
</dbReference>
<evidence type="ECO:0000313" key="6">
    <source>
        <dbReference type="EMBL" id="SDE32915.1"/>
    </source>
</evidence>
<dbReference type="SUPFAM" id="SSF48008">
    <property type="entry name" value="GntR ligand-binding domain-like"/>
    <property type="match status" value="1"/>
</dbReference>
<dbReference type="GO" id="GO:0003677">
    <property type="term" value="F:DNA binding"/>
    <property type="evidence" value="ECO:0007669"/>
    <property type="project" value="UniProtKB-KW"/>
</dbReference>
<gene>
    <name evidence="6" type="ORF">SAMN05192589_11554</name>
</gene>
<evidence type="ECO:0000259" key="5">
    <source>
        <dbReference type="PROSITE" id="PS50949"/>
    </source>
</evidence>
<dbReference type="Proteomes" id="UP000198781">
    <property type="component" value="Unassembled WGS sequence"/>
</dbReference>
<keyword evidence="3" id="KW-0804">Transcription</keyword>
<sequence length="278" mass="30281">MKSPAPSGRAPVQPRAPRTPGAAAAAPRRRATVPRASALPGADADEGLLSDNDMYERMVSAILDHRLPPGTKLVEDKLATAFGVSRTRVRPVLVRLAGEQVVTLTPRRGASIAQPTVQEAREVFEARRLIEPRLVSLFVETATAEDVAWLVQSVADEEASRQAGDMRRAIRLSGDFHLHIAQAAGHQTLGRILRELVSRTSLILMTYSPSHVQAREEATACGCREHRALIDAIRLRDAGEASRRMLDHLARIESQLEFTPPQDEAPDLVQLLGLGRAA</sequence>
<dbReference type="InterPro" id="IPR008920">
    <property type="entry name" value="TF_FadR/GntR_C"/>
</dbReference>
<keyword evidence="1" id="KW-0805">Transcription regulation</keyword>
<dbReference type="RefSeq" id="WP_092745429.1">
    <property type="nucleotide sequence ID" value="NZ_FMZC01000015.1"/>
</dbReference>
<name>A0A1G7C3A5_9BURK</name>
<feature type="region of interest" description="Disordered" evidence="4">
    <location>
        <begin position="1"/>
        <end position="47"/>
    </location>
</feature>
<reference evidence="6 7" key="1">
    <citation type="submission" date="2016-10" db="EMBL/GenBank/DDBJ databases">
        <authorList>
            <person name="de Groot N.N."/>
        </authorList>
    </citation>
    <scope>NUCLEOTIDE SEQUENCE [LARGE SCALE GENOMIC DNA]</scope>
    <source>
        <strain evidence="6 7">DSM 16619</strain>
    </source>
</reference>
<dbReference type="OrthoDB" id="5243844at2"/>
<protein>
    <submittedName>
        <fullName evidence="6">DNA-binding transcriptional regulator, GntR family</fullName>
    </submittedName>
</protein>
<dbReference type="PROSITE" id="PS50949">
    <property type="entry name" value="HTH_GNTR"/>
    <property type="match status" value="1"/>
</dbReference>
<evidence type="ECO:0000256" key="4">
    <source>
        <dbReference type="SAM" id="MobiDB-lite"/>
    </source>
</evidence>
<dbReference type="InterPro" id="IPR011711">
    <property type="entry name" value="GntR_C"/>
</dbReference>
<dbReference type="InterPro" id="IPR036390">
    <property type="entry name" value="WH_DNA-bd_sf"/>
</dbReference>
<organism evidence="6 7">
    <name type="scientific">Paracidovorax valerianellae</name>
    <dbReference type="NCBI Taxonomy" id="187868"/>
    <lineage>
        <taxon>Bacteria</taxon>
        <taxon>Pseudomonadati</taxon>
        <taxon>Pseudomonadota</taxon>
        <taxon>Betaproteobacteria</taxon>
        <taxon>Burkholderiales</taxon>
        <taxon>Comamonadaceae</taxon>
        <taxon>Paracidovorax</taxon>
    </lineage>
</organism>
<keyword evidence="7" id="KW-1185">Reference proteome</keyword>
<feature type="domain" description="HTH gntR-type" evidence="5">
    <location>
        <begin position="48"/>
        <end position="115"/>
    </location>
</feature>
<dbReference type="Gene3D" id="1.20.120.530">
    <property type="entry name" value="GntR ligand-binding domain-like"/>
    <property type="match status" value="1"/>
</dbReference>
<dbReference type="SMART" id="SM00345">
    <property type="entry name" value="HTH_GNTR"/>
    <property type="match status" value="1"/>
</dbReference>
<evidence type="ECO:0000256" key="3">
    <source>
        <dbReference type="ARBA" id="ARBA00023163"/>
    </source>
</evidence>
<dbReference type="AlphaFoldDB" id="A0A1G7C3A5"/>
<dbReference type="Pfam" id="PF07729">
    <property type="entry name" value="FCD"/>
    <property type="match status" value="1"/>
</dbReference>
<dbReference type="PANTHER" id="PTHR43537">
    <property type="entry name" value="TRANSCRIPTIONAL REGULATOR, GNTR FAMILY"/>
    <property type="match status" value="1"/>
</dbReference>
<feature type="compositionally biased region" description="Low complexity" evidence="4">
    <location>
        <begin position="15"/>
        <end position="26"/>
    </location>
</feature>
<evidence type="ECO:0000256" key="2">
    <source>
        <dbReference type="ARBA" id="ARBA00023125"/>
    </source>
</evidence>
<dbReference type="SUPFAM" id="SSF46785">
    <property type="entry name" value="Winged helix' DNA-binding domain"/>
    <property type="match status" value="1"/>
</dbReference>
<dbReference type="Gene3D" id="1.10.10.10">
    <property type="entry name" value="Winged helix-like DNA-binding domain superfamily/Winged helix DNA-binding domain"/>
    <property type="match status" value="1"/>
</dbReference>
<evidence type="ECO:0000313" key="7">
    <source>
        <dbReference type="Proteomes" id="UP000198781"/>
    </source>
</evidence>
<dbReference type="GO" id="GO:0003700">
    <property type="term" value="F:DNA-binding transcription factor activity"/>
    <property type="evidence" value="ECO:0007669"/>
    <property type="project" value="InterPro"/>
</dbReference>
<accession>A0A1G7C3A5</accession>
<dbReference type="InterPro" id="IPR000524">
    <property type="entry name" value="Tscrpt_reg_HTH_GntR"/>
</dbReference>
<dbReference type="PANTHER" id="PTHR43537:SF53">
    <property type="entry name" value="HTH-TYPE TRANSCRIPTIONAL REPRESSOR NANR"/>
    <property type="match status" value="1"/>
</dbReference>
<keyword evidence="2 6" id="KW-0238">DNA-binding</keyword>
<dbReference type="STRING" id="187868.SAMN05192589_11554"/>
<proteinExistence type="predicted"/>